<dbReference type="PANTHER" id="PTHR35020:SF2">
    <property type="entry name" value="N-ACETYLGLUCOSAMINE-INDUCED PROTEIN 1"/>
    <property type="match status" value="1"/>
</dbReference>
<keyword evidence="2" id="KW-1185">Reference proteome</keyword>
<evidence type="ECO:0000313" key="1">
    <source>
        <dbReference type="EMBL" id="ODV88268.1"/>
    </source>
</evidence>
<name>A0A1E4T9D5_9ASCO</name>
<accession>A0A1E4T9D5</accession>
<dbReference type="GO" id="GO:0006044">
    <property type="term" value="P:N-acetylglucosamine metabolic process"/>
    <property type="evidence" value="ECO:0007669"/>
    <property type="project" value="TreeGrafter"/>
</dbReference>
<dbReference type="OrthoDB" id="10053431at2759"/>
<organism evidence="1 2">
    <name type="scientific">[Candida] arabinofermentans NRRL YB-2248</name>
    <dbReference type="NCBI Taxonomy" id="983967"/>
    <lineage>
        <taxon>Eukaryota</taxon>
        <taxon>Fungi</taxon>
        <taxon>Dikarya</taxon>
        <taxon>Ascomycota</taxon>
        <taxon>Saccharomycotina</taxon>
        <taxon>Pichiomycetes</taxon>
        <taxon>Pichiales</taxon>
        <taxon>Pichiaceae</taxon>
        <taxon>Ogataea</taxon>
        <taxon>Ogataea/Candida clade</taxon>
    </lineage>
</organism>
<protein>
    <submittedName>
        <fullName evidence="1">Uncharacterized protein</fullName>
    </submittedName>
</protein>
<dbReference type="GO" id="GO:0005737">
    <property type="term" value="C:cytoplasm"/>
    <property type="evidence" value="ECO:0007669"/>
    <property type="project" value="TreeGrafter"/>
</dbReference>
<evidence type="ECO:0000313" key="2">
    <source>
        <dbReference type="Proteomes" id="UP000094801"/>
    </source>
</evidence>
<dbReference type="PANTHER" id="PTHR35020">
    <property type="entry name" value="N-ACETYLGLUCOSAMINE-INDUCED PROTEIN 1"/>
    <property type="match status" value="1"/>
</dbReference>
<reference evidence="2" key="1">
    <citation type="submission" date="2016-04" db="EMBL/GenBank/DDBJ databases">
        <title>Comparative genomics of biotechnologically important yeasts.</title>
        <authorList>
            <consortium name="DOE Joint Genome Institute"/>
            <person name="Riley R."/>
            <person name="Haridas S."/>
            <person name="Wolfe K.H."/>
            <person name="Lopes M.R."/>
            <person name="Hittinger C.T."/>
            <person name="Goker M."/>
            <person name="Salamov A."/>
            <person name="Wisecaver J."/>
            <person name="Long T.M."/>
            <person name="Aerts A.L."/>
            <person name="Barry K."/>
            <person name="Choi C."/>
            <person name="Clum A."/>
            <person name="Coughlan A.Y."/>
            <person name="Deshpande S."/>
            <person name="Douglass A.P."/>
            <person name="Hanson S.J."/>
            <person name="Klenk H.-P."/>
            <person name="Labutti K."/>
            <person name="Lapidus A."/>
            <person name="Lindquist E."/>
            <person name="Lipzen A."/>
            <person name="Meier-Kolthoff J.P."/>
            <person name="Ohm R.A."/>
            <person name="Otillar R.P."/>
            <person name="Pangilinan J."/>
            <person name="Peng Y."/>
            <person name="Rokas A."/>
            <person name="Rosa C.A."/>
            <person name="Scheuner C."/>
            <person name="Sibirny A.A."/>
            <person name="Slot J.C."/>
            <person name="Stielow J.B."/>
            <person name="Sun H."/>
            <person name="Kurtzman C.P."/>
            <person name="Blackwell M."/>
            <person name="Grigoriev I.V."/>
            <person name="Jeffries T.W."/>
        </authorList>
    </citation>
    <scope>NUCLEOTIDE SEQUENCE [LARGE SCALE GENOMIC DNA]</scope>
    <source>
        <strain evidence="2">NRRL YB-2248</strain>
    </source>
</reference>
<dbReference type="AlphaFoldDB" id="A0A1E4T9D5"/>
<gene>
    <name evidence="1" type="ORF">CANARDRAFT_5562</name>
</gene>
<sequence length="199" mass="22452">MSVGESPMPFPEARDHIVGMQTQNLYRAKEVMDRYDAQKIRLKSAGIDPITNIIVNELFWMPKDTPLNTSSQDILNNQLKYADERPFANTDDIVITKNTFPYFIENSESLCVWVKFPLPPDPASEVGDISDEHKALIEKYIQSTFVEWLGVPRENIAWFKNWAALQSIKSLAHVHVILNGADEATINKALGTGGVAIEY</sequence>
<dbReference type="Proteomes" id="UP000094801">
    <property type="component" value="Unassembled WGS sequence"/>
</dbReference>
<dbReference type="STRING" id="983967.A0A1E4T9D5"/>
<dbReference type="Pfam" id="PF12239">
    <property type="entry name" value="DUF3605"/>
    <property type="match status" value="1"/>
</dbReference>
<proteinExistence type="predicted"/>
<dbReference type="InterPro" id="IPR022036">
    <property type="entry name" value="DUF3605"/>
</dbReference>
<dbReference type="EMBL" id="KV453847">
    <property type="protein sequence ID" value="ODV88268.1"/>
    <property type="molecule type" value="Genomic_DNA"/>
</dbReference>